<comment type="caution">
    <text evidence="1">The sequence shown here is derived from an EMBL/GenBank/DDBJ whole genome shotgun (WGS) entry which is preliminary data.</text>
</comment>
<dbReference type="GO" id="GO:0004497">
    <property type="term" value="F:monooxygenase activity"/>
    <property type="evidence" value="ECO:0007669"/>
    <property type="project" value="InterPro"/>
</dbReference>
<reference evidence="1 2" key="1">
    <citation type="journal article" date="2018" name="Proc. Natl. Acad. Sci. U.S.A.">
        <title>Draft genome sequence of Camellia sinensis var. sinensis provides insights into the evolution of the tea genome and tea quality.</title>
        <authorList>
            <person name="Wei C."/>
            <person name="Yang H."/>
            <person name="Wang S."/>
            <person name="Zhao J."/>
            <person name="Liu C."/>
            <person name="Gao L."/>
            <person name="Xia E."/>
            <person name="Lu Y."/>
            <person name="Tai Y."/>
            <person name="She G."/>
            <person name="Sun J."/>
            <person name="Cao H."/>
            <person name="Tong W."/>
            <person name="Gao Q."/>
            <person name="Li Y."/>
            <person name="Deng W."/>
            <person name="Jiang X."/>
            <person name="Wang W."/>
            <person name="Chen Q."/>
            <person name="Zhang S."/>
            <person name="Li H."/>
            <person name="Wu J."/>
            <person name="Wang P."/>
            <person name="Li P."/>
            <person name="Shi C."/>
            <person name="Zheng F."/>
            <person name="Jian J."/>
            <person name="Huang B."/>
            <person name="Shan D."/>
            <person name="Shi M."/>
            <person name="Fang C."/>
            <person name="Yue Y."/>
            <person name="Li F."/>
            <person name="Li D."/>
            <person name="Wei S."/>
            <person name="Han B."/>
            <person name="Jiang C."/>
            <person name="Yin Y."/>
            <person name="Xia T."/>
            <person name="Zhang Z."/>
            <person name="Bennetzen J.L."/>
            <person name="Zhao S."/>
            <person name="Wan X."/>
        </authorList>
    </citation>
    <scope>NUCLEOTIDE SEQUENCE [LARGE SCALE GENOMIC DNA]</scope>
    <source>
        <strain evidence="2">cv. Shuchazao</strain>
        <tissue evidence="1">Leaf</tissue>
    </source>
</reference>
<dbReference type="STRING" id="542762.A0A4S4E7F9"/>
<dbReference type="GO" id="GO:0016705">
    <property type="term" value="F:oxidoreductase activity, acting on paired donors, with incorporation or reduction of molecular oxygen"/>
    <property type="evidence" value="ECO:0007669"/>
    <property type="project" value="InterPro"/>
</dbReference>
<protein>
    <submittedName>
        <fullName evidence="1">Uncharacterized protein</fullName>
    </submittedName>
</protein>
<dbReference type="AlphaFoldDB" id="A0A4S4E7F9"/>
<proteinExistence type="predicted"/>
<organism evidence="1 2">
    <name type="scientific">Camellia sinensis var. sinensis</name>
    <name type="common">China tea</name>
    <dbReference type="NCBI Taxonomy" id="542762"/>
    <lineage>
        <taxon>Eukaryota</taxon>
        <taxon>Viridiplantae</taxon>
        <taxon>Streptophyta</taxon>
        <taxon>Embryophyta</taxon>
        <taxon>Tracheophyta</taxon>
        <taxon>Spermatophyta</taxon>
        <taxon>Magnoliopsida</taxon>
        <taxon>eudicotyledons</taxon>
        <taxon>Gunneridae</taxon>
        <taxon>Pentapetalae</taxon>
        <taxon>asterids</taxon>
        <taxon>Ericales</taxon>
        <taxon>Theaceae</taxon>
        <taxon>Camellia</taxon>
    </lineage>
</organism>
<gene>
    <name evidence="1" type="ORF">TEA_004279</name>
</gene>
<name>A0A4S4E7F9_CAMSN</name>
<sequence length="118" mass="12798">MVELVNKIIKEKRNSGIPEVPKDVADVLIGNGSEKLTEDLISDNMIDLMIPGEDSVPVLITLAQTKDKVPAHSHIAEIIPADAQTTPIHNHLSNPADHNISDVTMNFKAAATQQNKTD</sequence>
<dbReference type="GO" id="GO:0005506">
    <property type="term" value="F:iron ion binding"/>
    <property type="evidence" value="ECO:0007669"/>
    <property type="project" value="InterPro"/>
</dbReference>
<dbReference type="SUPFAM" id="SSF48264">
    <property type="entry name" value="Cytochrome P450"/>
    <property type="match status" value="1"/>
</dbReference>
<evidence type="ECO:0000313" key="1">
    <source>
        <dbReference type="EMBL" id="THG11316.1"/>
    </source>
</evidence>
<dbReference type="InterPro" id="IPR036396">
    <property type="entry name" value="Cyt_P450_sf"/>
</dbReference>
<keyword evidence="2" id="KW-1185">Reference proteome</keyword>
<evidence type="ECO:0000313" key="2">
    <source>
        <dbReference type="Proteomes" id="UP000306102"/>
    </source>
</evidence>
<dbReference type="Proteomes" id="UP000306102">
    <property type="component" value="Unassembled WGS sequence"/>
</dbReference>
<dbReference type="EMBL" id="SDRB02007338">
    <property type="protein sequence ID" value="THG11316.1"/>
    <property type="molecule type" value="Genomic_DNA"/>
</dbReference>
<dbReference type="GO" id="GO:0020037">
    <property type="term" value="F:heme binding"/>
    <property type="evidence" value="ECO:0007669"/>
    <property type="project" value="InterPro"/>
</dbReference>
<accession>A0A4S4E7F9</accession>